<evidence type="ECO:0000313" key="4">
    <source>
        <dbReference type="Proteomes" id="UP000592181"/>
    </source>
</evidence>
<evidence type="ECO:0000256" key="1">
    <source>
        <dbReference type="ARBA" id="ARBA00010751"/>
    </source>
</evidence>
<proteinExistence type="inferred from homology"/>
<dbReference type="EMBL" id="JACBZX010000001">
    <property type="protein sequence ID" value="NYG37247.1"/>
    <property type="molecule type" value="Genomic_DNA"/>
</dbReference>
<keyword evidence="4" id="KW-1185">Reference proteome</keyword>
<evidence type="ECO:0000313" key="3">
    <source>
        <dbReference type="EMBL" id="NYG37247.1"/>
    </source>
</evidence>
<dbReference type="SUPFAM" id="SSF117782">
    <property type="entry name" value="YbjQ-like"/>
    <property type="match status" value="1"/>
</dbReference>
<dbReference type="Proteomes" id="UP000592181">
    <property type="component" value="Unassembled WGS sequence"/>
</dbReference>
<keyword evidence="2" id="KW-0812">Transmembrane</keyword>
<dbReference type="AlphaFoldDB" id="A0A852X461"/>
<dbReference type="InterPro" id="IPR002765">
    <property type="entry name" value="UPF0145_YbjQ-like"/>
</dbReference>
<reference evidence="3 4" key="1">
    <citation type="submission" date="2020-07" db="EMBL/GenBank/DDBJ databases">
        <title>Sequencing the genomes of 1000 actinobacteria strains.</title>
        <authorList>
            <person name="Klenk H.-P."/>
        </authorList>
    </citation>
    <scope>NUCLEOTIDE SEQUENCE [LARGE SCALE GENOMIC DNA]</scope>
    <source>
        <strain evidence="3 4">DSM 24723</strain>
    </source>
</reference>
<dbReference type="Gene3D" id="3.30.110.70">
    <property type="entry name" value="Hypothetical protein apc22750. Chain B"/>
    <property type="match status" value="1"/>
</dbReference>
<dbReference type="PANTHER" id="PTHR34068:SF2">
    <property type="entry name" value="UPF0145 PROTEIN SCO3412"/>
    <property type="match status" value="1"/>
</dbReference>
<accession>A0A852X461</accession>
<comment type="caution">
    <text evidence="3">The sequence shown here is derived from an EMBL/GenBank/DDBJ whole genome shotgun (WGS) entry which is preliminary data.</text>
</comment>
<organism evidence="3 4">
    <name type="scientific">Janibacter alkaliphilus</name>
    <dbReference type="NCBI Taxonomy" id="1069963"/>
    <lineage>
        <taxon>Bacteria</taxon>
        <taxon>Bacillati</taxon>
        <taxon>Actinomycetota</taxon>
        <taxon>Actinomycetes</taxon>
        <taxon>Micrococcales</taxon>
        <taxon>Intrasporangiaceae</taxon>
        <taxon>Janibacter</taxon>
    </lineage>
</organism>
<evidence type="ECO:0000256" key="2">
    <source>
        <dbReference type="SAM" id="Phobius"/>
    </source>
</evidence>
<dbReference type="InterPro" id="IPR035439">
    <property type="entry name" value="UPF0145_dom_sf"/>
</dbReference>
<comment type="similarity">
    <text evidence="1">Belongs to the UPF0145 family.</text>
</comment>
<keyword evidence="2" id="KW-0472">Membrane</keyword>
<feature type="transmembrane region" description="Helical" evidence="2">
    <location>
        <begin position="6"/>
        <end position="32"/>
    </location>
</feature>
<keyword evidence="2" id="KW-1133">Transmembrane helix</keyword>
<protein>
    <submittedName>
        <fullName evidence="3">Uncharacterized protein YbjQ (UPF0145 family)</fullName>
    </submittedName>
</protein>
<dbReference type="Pfam" id="PF01906">
    <property type="entry name" value="YbjQ_1"/>
    <property type="match status" value="1"/>
</dbReference>
<dbReference type="PANTHER" id="PTHR34068">
    <property type="entry name" value="UPF0145 PROTEIN YBJQ"/>
    <property type="match status" value="1"/>
</dbReference>
<name>A0A852X461_9MICO</name>
<sequence>MSGDTVAGVVVGLLCLAPFLLLPTALLGYSVIVGFRRRRRVQEQLAGEEPRLGHLLGPNVEAPGHPGGTTLVTGTVAYAADFPSRWATSWRTLVGGSAVSLTEQVDLSRRLAVVRMLQEAERMGATSVANVRLETSEIGGGTQQSGRQGAMVVEMLAYGTALLPVASPRAGR</sequence>
<gene>
    <name evidence="3" type="ORF">BJY28_001716</name>
</gene>
<dbReference type="RefSeq" id="WP_179462648.1">
    <property type="nucleotide sequence ID" value="NZ_JACBZX010000001.1"/>
</dbReference>